<gene>
    <name evidence="1" type="ORF">K504DRAFT_529498</name>
</gene>
<keyword evidence="2" id="KW-1185">Reference proteome</keyword>
<evidence type="ECO:0000313" key="1">
    <source>
        <dbReference type="EMBL" id="KAF2715306.1"/>
    </source>
</evidence>
<dbReference type="EMBL" id="MU005764">
    <property type="protein sequence ID" value="KAF2715306.1"/>
    <property type="molecule type" value="Genomic_DNA"/>
</dbReference>
<organism evidence="1 2">
    <name type="scientific">Pleomassaria siparia CBS 279.74</name>
    <dbReference type="NCBI Taxonomy" id="1314801"/>
    <lineage>
        <taxon>Eukaryota</taxon>
        <taxon>Fungi</taxon>
        <taxon>Dikarya</taxon>
        <taxon>Ascomycota</taxon>
        <taxon>Pezizomycotina</taxon>
        <taxon>Dothideomycetes</taxon>
        <taxon>Pleosporomycetidae</taxon>
        <taxon>Pleosporales</taxon>
        <taxon>Pleomassariaceae</taxon>
        <taxon>Pleomassaria</taxon>
    </lineage>
</organism>
<dbReference type="Proteomes" id="UP000799428">
    <property type="component" value="Unassembled WGS sequence"/>
</dbReference>
<proteinExistence type="predicted"/>
<reference evidence="1" key="1">
    <citation type="journal article" date="2020" name="Stud. Mycol.">
        <title>101 Dothideomycetes genomes: a test case for predicting lifestyles and emergence of pathogens.</title>
        <authorList>
            <person name="Haridas S."/>
            <person name="Albert R."/>
            <person name="Binder M."/>
            <person name="Bloem J."/>
            <person name="Labutti K."/>
            <person name="Salamov A."/>
            <person name="Andreopoulos B."/>
            <person name="Baker S."/>
            <person name="Barry K."/>
            <person name="Bills G."/>
            <person name="Bluhm B."/>
            <person name="Cannon C."/>
            <person name="Castanera R."/>
            <person name="Culley D."/>
            <person name="Daum C."/>
            <person name="Ezra D."/>
            <person name="Gonzalez J."/>
            <person name="Henrissat B."/>
            <person name="Kuo A."/>
            <person name="Liang C."/>
            <person name="Lipzen A."/>
            <person name="Lutzoni F."/>
            <person name="Magnuson J."/>
            <person name="Mondo S."/>
            <person name="Nolan M."/>
            <person name="Ohm R."/>
            <person name="Pangilinan J."/>
            <person name="Park H.-J."/>
            <person name="Ramirez L."/>
            <person name="Alfaro M."/>
            <person name="Sun H."/>
            <person name="Tritt A."/>
            <person name="Yoshinaga Y."/>
            <person name="Zwiers L.-H."/>
            <person name="Turgeon B."/>
            <person name="Goodwin S."/>
            <person name="Spatafora J."/>
            <person name="Crous P."/>
            <person name="Grigoriev I."/>
        </authorList>
    </citation>
    <scope>NUCLEOTIDE SEQUENCE</scope>
    <source>
        <strain evidence="1">CBS 279.74</strain>
    </source>
</reference>
<dbReference type="AlphaFoldDB" id="A0A6G1KQY8"/>
<sequence length="92" mass="10504">MPALSITTATTLTTSTSASIYPIFPDFEYIERFSVVSSTESTFTDQDIDLYNYCCIPYNSLPHHQTPKSSHAKRMESWVSITIENPNYQIEE</sequence>
<protein>
    <submittedName>
        <fullName evidence="1">Uncharacterized protein</fullName>
    </submittedName>
</protein>
<dbReference type="OrthoDB" id="5423551at2759"/>
<name>A0A6G1KQY8_9PLEO</name>
<evidence type="ECO:0000313" key="2">
    <source>
        <dbReference type="Proteomes" id="UP000799428"/>
    </source>
</evidence>
<accession>A0A6G1KQY8</accession>